<proteinExistence type="predicted"/>
<sequence length="92" mass="10434">MFASTDVNAQLGFCTGNSGDPIFTEDFGSGTLDGPALPLGTTTYNFTTGIPNDGDYTISSTTNYFDWHNTPRPYSWRHQRKSIHRKRQFYSW</sequence>
<dbReference type="EMBL" id="CP104205">
    <property type="protein sequence ID" value="UWX54706.1"/>
    <property type="molecule type" value="Genomic_DNA"/>
</dbReference>
<reference evidence="1" key="1">
    <citation type="submission" date="2022-09" db="EMBL/GenBank/DDBJ databases">
        <title>Maribacter litopenaei sp. nov., isolated from the intestinal tract of the Pacific White Shrimp, Litopenaeus vannamei.</title>
        <authorList>
            <person name="Kim S.Y."/>
            <person name="Hwang C.Y."/>
        </authorList>
    </citation>
    <scope>NUCLEOTIDE SEQUENCE</scope>
    <source>
        <strain evidence="1">HL-LV01</strain>
    </source>
</reference>
<organism evidence="1 2">
    <name type="scientific">Maribacter litopenaei</name>
    <dbReference type="NCBI Taxonomy" id="2976127"/>
    <lineage>
        <taxon>Bacteria</taxon>
        <taxon>Pseudomonadati</taxon>
        <taxon>Bacteroidota</taxon>
        <taxon>Flavobacteriia</taxon>
        <taxon>Flavobacteriales</taxon>
        <taxon>Flavobacteriaceae</taxon>
        <taxon>Maribacter</taxon>
    </lineage>
</organism>
<dbReference type="RefSeq" id="WP_260572564.1">
    <property type="nucleotide sequence ID" value="NZ_CP104205.1"/>
</dbReference>
<name>A0ABY5Y9S2_9FLAO</name>
<evidence type="ECO:0000313" key="2">
    <source>
        <dbReference type="Proteomes" id="UP001059209"/>
    </source>
</evidence>
<evidence type="ECO:0000313" key="1">
    <source>
        <dbReference type="EMBL" id="UWX54706.1"/>
    </source>
</evidence>
<keyword evidence="2" id="KW-1185">Reference proteome</keyword>
<dbReference type="Proteomes" id="UP001059209">
    <property type="component" value="Chromosome"/>
</dbReference>
<protein>
    <submittedName>
        <fullName evidence="1">Uncharacterized protein</fullName>
    </submittedName>
</protein>
<gene>
    <name evidence="1" type="ORF">NYZ99_17995</name>
</gene>
<accession>A0ABY5Y9S2</accession>